<gene>
    <name evidence="1" type="ORF">METZ01_LOCUS227522</name>
</gene>
<evidence type="ECO:0000313" key="1">
    <source>
        <dbReference type="EMBL" id="SVB74668.1"/>
    </source>
</evidence>
<dbReference type="EMBL" id="UINC01055601">
    <property type="protein sequence ID" value="SVB74668.1"/>
    <property type="molecule type" value="Genomic_DNA"/>
</dbReference>
<accession>A0A382GHK5</accession>
<name>A0A382GHK5_9ZZZZ</name>
<sequence length="23" mass="2710">MSLKLIRLPEGTNRSRILRRSVN</sequence>
<dbReference type="AlphaFoldDB" id="A0A382GHK5"/>
<protein>
    <submittedName>
        <fullName evidence="1">Uncharacterized protein</fullName>
    </submittedName>
</protein>
<reference evidence="1" key="1">
    <citation type="submission" date="2018-05" db="EMBL/GenBank/DDBJ databases">
        <authorList>
            <person name="Lanie J.A."/>
            <person name="Ng W.-L."/>
            <person name="Kazmierczak K.M."/>
            <person name="Andrzejewski T.M."/>
            <person name="Davidsen T.M."/>
            <person name="Wayne K.J."/>
            <person name="Tettelin H."/>
            <person name="Glass J.I."/>
            <person name="Rusch D."/>
            <person name="Podicherti R."/>
            <person name="Tsui H.-C.T."/>
            <person name="Winkler M.E."/>
        </authorList>
    </citation>
    <scope>NUCLEOTIDE SEQUENCE</scope>
</reference>
<proteinExistence type="predicted"/>
<organism evidence="1">
    <name type="scientific">marine metagenome</name>
    <dbReference type="NCBI Taxonomy" id="408172"/>
    <lineage>
        <taxon>unclassified sequences</taxon>
        <taxon>metagenomes</taxon>
        <taxon>ecological metagenomes</taxon>
    </lineage>
</organism>
<feature type="non-terminal residue" evidence="1">
    <location>
        <position position="23"/>
    </location>
</feature>